<keyword evidence="1" id="KW-1133">Transmembrane helix</keyword>
<protein>
    <submittedName>
        <fullName evidence="2">Uncharacterized protein</fullName>
    </submittedName>
</protein>
<proteinExistence type="predicted"/>
<dbReference type="AlphaFoldDB" id="A0A849HDU2"/>
<organism evidence="2 3">
    <name type="scientific">Knoellia koreensis</name>
    <dbReference type="NCBI Taxonomy" id="2730921"/>
    <lineage>
        <taxon>Bacteria</taxon>
        <taxon>Bacillati</taxon>
        <taxon>Actinomycetota</taxon>
        <taxon>Actinomycetes</taxon>
        <taxon>Micrococcales</taxon>
        <taxon>Intrasporangiaceae</taxon>
        <taxon>Knoellia</taxon>
    </lineage>
</organism>
<accession>A0A849HDU2</accession>
<feature type="transmembrane region" description="Helical" evidence="1">
    <location>
        <begin position="143"/>
        <end position="160"/>
    </location>
</feature>
<name>A0A849HDU2_9MICO</name>
<reference evidence="2 3" key="1">
    <citation type="submission" date="2020-04" db="EMBL/GenBank/DDBJ databases">
        <title>Knoellia sp. isolate from air conditioner.</title>
        <authorList>
            <person name="Chea S."/>
            <person name="Kim D.-U."/>
        </authorList>
    </citation>
    <scope>NUCLEOTIDE SEQUENCE [LARGE SCALE GENOMIC DNA]</scope>
    <source>
        <strain evidence="2 3">DB2414S</strain>
    </source>
</reference>
<dbReference type="Proteomes" id="UP000588586">
    <property type="component" value="Unassembled WGS sequence"/>
</dbReference>
<keyword evidence="1" id="KW-0472">Membrane</keyword>
<dbReference type="EMBL" id="JABEPQ010000001">
    <property type="protein sequence ID" value="NNM45279.1"/>
    <property type="molecule type" value="Genomic_DNA"/>
</dbReference>
<evidence type="ECO:0000256" key="1">
    <source>
        <dbReference type="SAM" id="Phobius"/>
    </source>
</evidence>
<dbReference type="RefSeq" id="WP_171242318.1">
    <property type="nucleotide sequence ID" value="NZ_JABEPQ010000001.1"/>
</dbReference>
<keyword evidence="3" id="KW-1185">Reference proteome</keyword>
<gene>
    <name evidence="2" type="ORF">HJG52_04580</name>
</gene>
<sequence length="186" mass="20234">MNITDQLRIESAVLRYDFWLDYRGVRGRRRRELRRELRANLAEATAREGSRAAVLGIGSPRAMAYAATEGDARRARWTFGVVCAGVVWFTLSMMWLFSVIGFLDGVDASGVEGRDVSGTSFPWGGTVSAHVTPGHGGLSLSATYPWSILALVALTLLLTAQPWRLLTGRRRGAQAAPAKAVAQRSA</sequence>
<comment type="caution">
    <text evidence="2">The sequence shown here is derived from an EMBL/GenBank/DDBJ whole genome shotgun (WGS) entry which is preliminary data.</text>
</comment>
<evidence type="ECO:0000313" key="2">
    <source>
        <dbReference type="EMBL" id="NNM45279.1"/>
    </source>
</evidence>
<feature type="transmembrane region" description="Helical" evidence="1">
    <location>
        <begin position="79"/>
        <end position="103"/>
    </location>
</feature>
<keyword evidence="1" id="KW-0812">Transmembrane</keyword>
<evidence type="ECO:0000313" key="3">
    <source>
        <dbReference type="Proteomes" id="UP000588586"/>
    </source>
</evidence>